<feature type="transmembrane region" description="Helical" evidence="6">
    <location>
        <begin position="197"/>
        <end position="218"/>
    </location>
</feature>
<proteinExistence type="predicted"/>
<organism evidence="8 9">
    <name type="scientific">Diplocloster agilis</name>
    <dbReference type="NCBI Taxonomy" id="2850323"/>
    <lineage>
        <taxon>Bacteria</taxon>
        <taxon>Bacillati</taxon>
        <taxon>Bacillota</taxon>
        <taxon>Clostridia</taxon>
        <taxon>Lachnospirales</taxon>
        <taxon>Lachnospiraceae</taxon>
        <taxon>Diplocloster</taxon>
    </lineage>
</organism>
<feature type="transmembrane region" description="Helical" evidence="6">
    <location>
        <begin position="568"/>
        <end position="589"/>
    </location>
</feature>
<dbReference type="RefSeq" id="WP_238720160.1">
    <property type="nucleotide sequence ID" value="NZ_JAHQCW010000001.1"/>
</dbReference>
<dbReference type="InterPro" id="IPR052536">
    <property type="entry name" value="ABC-4_Integral_Memb_Prot"/>
</dbReference>
<dbReference type="PANTHER" id="PTHR46795">
    <property type="entry name" value="ABC TRANSPORTER PERMEASE-RELATED-RELATED"/>
    <property type="match status" value="1"/>
</dbReference>
<feature type="transmembrane region" description="Helical" evidence="6">
    <location>
        <begin position="109"/>
        <end position="142"/>
    </location>
</feature>
<dbReference type="AlphaFoldDB" id="A0A949NGP7"/>
<dbReference type="EMBL" id="JAHQCW010000001">
    <property type="protein sequence ID" value="MBU9734895.1"/>
    <property type="molecule type" value="Genomic_DNA"/>
</dbReference>
<gene>
    <name evidence="8" type="ORF">KTH89_00005</name>
</gene>
<protein>
    <recommendedName>
        <fullName evidence="7">ABC3 transporter permease C-terminal domain-containing protein</fullName>
    </recommendedName>
</protein>
<feature type="transmembrane region" description="Helical" evidence="6">
    <location>
        <begin position="659"/>
        <end position="681"/>
    </location>
</feature>
<name>A0A949NGP7_9FIRM</name>
<evidence type="ECO:0000313" key="8">
    <source>
        <dbReference type="EMBL" id="MBU9734895.1"/>
    </source>
</evidence>
<feature type="domain" description="ABC3 transporter permease C-terminal" evidence="7">
    <location>
        <begin position="61"/>
        <end position="179"/>
    </location>
</feature>
<keyword evidence="9" id="KW-1185">Reference proteome</keyword>
<comment type="caution">
    <text evidence="8">The sequence shown here is derived from an EMBL/GenBank/DDBJ whole genome shotgun (WGS) entry which is preliminary data.</text>
</comment>
<keyword evidence="3 6" id="KW-0812">Transmembrane</keyword>
<dbReference type="GO" id="GO:0005886">
    <property type="term" value="C:plasma membrane"/>
    <property type="evidence" value="ECO:0007669"/>
    <property type="project" value="UniProtKB-SubCell"/>
</dbReference>
<sequence>MTIQEIVRKMTRKNLRQNLVFCFAVIVSIALSGANGILLFSPTVTQVLIADGSTYLIAVSMYAVSVLGISVFLIYVNTVYLKNKMSETGILLALGLSPRNVCDMARREFVLLYGCSSLGGILLSVPAAWICWSVCTLFLHTAETSFRIGWKGVLFAAVFAAAAGPVLWMISRRKLMRAEIIRIMHTKEEQEFKENDTVWPGLLGLLLIPAGLLLFGWSSGKDGLLGRLPFLFLLVSILGIYLIAFQMTSVGNVVRHVSQKAYFRRLLFYNLIRQKGKQYTLALFVSSVLIAVTIFGIGFNSSAFIEMDYFIEKSPYEYAVLADEREREQVTGEAIHGLLEEHGLEALRFVDGEFLIMAREHRYEDPSMNEWAPELITSQSTFLALTGIKTQIPEDGCLPFQENIGFAGRESAFRTFTGDTFLYHPDLPGDLILKTMDGIIGENDINKTVAVSDLVVLHDRTYQKLSRQITGRYKLQGYFFDTDAKNGGQEKAFYQDLRELTIDASGGMIWDNILDSAVAVKKHMLGIGPSPKDIFLPYEGNELYAARWDTLYPFSKADASANKLETGAVYILLVSFASLVTFLAATLIISIKLSNTIWQDQPSYQKAVRLGLSRPDLAALITGQIALVYFFPTVCGCVSAILLVHQIVGATAVSQVRSVTWVAVLLSMGVCFLQIVLFFLLRYRTVRRTIEMVT</sequence>
<keyword evidence="2" id="KW-1003">Cell membrane</keyword>
<feature type="transmembrane region" description="Helical" evidence="6">
    <location>
        <begin position="279"/>
        <end position="299"/>
    </location>
</feature>
<keyword evidence="4 6" id="KW-1133">Transmembrane helix</keyword>
<dbReference type="PANTHER" id="PTHR46795:SF3">
    <property type="entry name" value="ABC TRANSPORTER PERMEASE"/>
    <property type="match status" value="1"/>
</dbReference>
<dbReference type="Proteomes" id="UP000712157">
    <property type="component" value="Unassembled WGS sequence"/>
</dbReference>
<feature type="transmembrane region" description="Helical" evidence="6">
    <location>
        <begin position="617"/>
        <end position="647"/>
    </location>
</feature>
<feature type="transmembrane region" description="Helical" evidence="6">
    <location>
        <begin position="20"/>
        <end position="41"/>
    </location>
</feature>
<dbReference type="Pfam" id="PF02687">
    <property type="entry name" value="FtsX"/>
    <property type="match status" value="1"/>
</dbReference>
<evidence type="ECO:0000256" key="5">
    <source>
        <dbReference type="ARBA" id="ARBA00023136"/>
    </source>
</evidence>
<feature type="transmembrane region" description="Helical" evidence="6">
    <location>
        <begin position="53"/>
        <end position="76"/>
    </location>
</feature>
<reference evidence="8" key="1">
    <citation type="submission" date="2021-06" db="EMBL/GenBank/DDBJ databases">
        <title>Description of novel taxa of the family Lachnospiraceae.</title>
        <authorList>
            <person name="Chaplin A.V."/>
            <person name="Sokolova S.R."/>
            <person name="Pikina A.P."/>
            <person name="Korzhanova M."/>
            <person name="Belova V."/>
            <person name="Korostin D."/>
            <person name="Efimov B.A."/>
        </authorList>
    </citation>
    <scope>NUCLEOTIDE SEQUENCE</scope>
    <source>
        <strain evidence="8">ASD5720</strain>
    </source>
</reference>
<evidence type="ECO:0000259" key="7">
    <source>
        <dbReference type="Pfam" id="PF02687"/>
    </source>
</evidence>
<feature type="transmembrane region" description="Helical" evidence="6">
    <location>
        <begin position="148"/>
        <end position="170"/>
    </location>
</feature>
<evidence type="ECO:0000256" key="4">
    <source>
        <dbReference type="ARBA" id="ARBA00022989"/>
    </source>
</evidence>
<keyword evidence="5 6" id="KW-0472">Membrane</keyword>
<evidence type="ECO:0000256" key="2">
    <source>
        <dbReference type="ARBA" id="ARBA00022475"/>
    </source>
</evidence>
<accession>A0A949NGP7</accession>
<feature type="transmembrane region" description="Helical" evidence="6">
    <location>
        <begin position="230"/>
        <end position="258"/>
    </location>
</feature>
<evidence type="ECO:0000256" key="1">
    <source>
        <dbReference type="ARBA" id="ARBA00004651"/>
    </source>
</evidence>
<evidence type="ECO:0000256" key="3">
    <source>
        <dbReference type="ARBA" id="ARBA00022692"/>
    </source>
</evidence>
<evidence type="ECO:0000313" key="9">
    <source>
        <dbReference type="Proteomes" id="UP000712157"/>
    </source>
</evidence>
<evidence type="ECO:0000256" key="6">
    <source>
        <dbReference type="SAM" id="Phobius"/>
    </source>
</evidence>
<dbReference type="InterPro" id="IPR003838">
    <property type="entry name" value="ABC3_permease_C"/>
</dbReference>
<comment type="subcellular location">
    <subcellularLocation>
        <location evidence="1">Cell membrane</location>
        <topology evidence="1">Multi-pass membrane protein</topology>
    </subcellularLocation>
</comment>